<dbReference type="PROSITE" id="PS00519">
    <property type="entry name" value="HTH_ASNC_1"/>
    <property type="match status" value="1"/>
</dbReference>
<dbReference type="InterPro" id="IPR011008">
    <property type="entry name" value="Dimeric_a/b-barrel"/>
</dbReference>
<protein>
    <submittedName>
        <fullName evidence="5">Lrp/AsnC family transcriptional regulator</fullName>
    </submittedName>
</protein>
<dbReference type="Proteomes" id="UP001177769">
    <property type="component" value="Chromosome"/>
</dbReference>
<dbReference type="AlphaFoldDB" id="A0AA95NH50"/>
<dbReference type="EMBL" id="CP116346">
    <property type="protein sequence ID" value="WIT14334.1"/>
    <property type="molecule type" value="Genomic_DNA"/>
</dbReference>
<sequence>MQVEIDATDRVLLDALQKDARLTTGELAQLTGMSQSPCWRRIKRLEEAGLITGYQARLDRRALGYGVMAFVTIGIDSQDEDHSLDFERAVRDIPEVVMCHGVSGPEDFVLVVVAQDLDGYSALMQQKLRRLPGVKMVRTSFSMQEVKGLDGLPIPAMPTAKA</sequence>
<dbReference type="PRINTS" id="PR00033">
    <property type="entry name" value="HTHASNC"/>
</dbReference>
<dbReference type="GO" id="GO:0006355">
    <property type="term" value="P:regulation of DNA-templated transcription"/>
    <property type="evidence" value="ECO:0007669"/>
    <property type="project" value="UniProtKB-ARBA"/>
</dbReference>
<dbReference type="InterPro" id="IPR019887">
    <property type="entry name" value="Tscrpt_reg_AsnC/Lrp_C"/>
</dbReference>
<dbReference type="GO" id="GO:0005829">
    <property type="term" value="C:cytosol"/>
    <property type="evidence" value="ECO:0007669"/>
    <property type="project" value="TreeGrafter"/>
</dbReference>
<evidence type="ECO:0000259" key="4">
    <source>
        <dbReference type="PROSITE" id="PS50956"/>
    </source>
</evidence>
<dbReference type="InterPro" id="IPR011991">
    <property type="entry name" value="ArsR-like_HTH"/>
</dbReference>
<gene>
    <name evidence="5" type="ORF">PFX98_12130</name>
</gene>
<dbReference type="InterPro" id="IPR036390">
    <property type="entry name" value="WH_DNA-bd_sf"/>
</dbReference>
<dbReference type="Pfam" id="PF01037">
    <property type="entry name" value="AsnC_trans_reg"/>
    <property type="match status" value="1"/>
</dbReference>
<organism evidence="5 6">
    <name type="scientific">Paucibacter sediminis</name>
    <dbReference type="NCBI Taxonomy" id="3019553"/>
    <lineage>
        <taxon>Bacteria</taxon>
        <taxon>Pseudomonadati</taxon>
        <taxon>Pseudomonadota</taxon>
        <taxon>Betaproteobacteria</taxon>
        <taxon>Burkholderiales</taxon>
        <taxon>Sphaerotilaceae</taxon>
        <taxon>Roseateles</taxon>
    </lineage>
</organism>
<proteinExistence type="predicted"/>
<dbReference type="CDD" id="cd00090">
    <property type="entry name" value="HTH_ARSR"/>
    <property type="match status" value="1"/>
</dbReference>
<dbReference type="Pfam" id="PF13412">
    <property type="entry name" value="HTH_24"/>
    <property type="match status" value="1"/>
</dbReference>
<evidence type="ECO:0000256" key="2">
    <source>
        <dbReference type="ARBA" id="ARBA00023125"/>
    </source>
</evidence>
<dbReference type="PANTHER" id="PTHR30154:SF34">
    <property type="entry name" value="TRANSCRIPTIONAL REGULATOR AZLB"/>
    <property type="match status" value="1"/>
</dbReference>
<evidence type="ECO:0000313" key="6">
    <source>
        <dbReference type="Proteomes" id="UP001177769"/>
    </source>
</evidence>
<keyword evidence="2" id="KW-0238">DNA-binding</keyword>
<dbReference type="GO" id="GO:0043565">
    <property type="term" value="F:sequence-specific DNA binding"/>
    <property type="evidence" value="ECO:0007669"/>
    <property type="project" value="InterPro"/>
</dbReference>
<keyword evidence="1" id="KW-0805">Transcription regulation</keyword>
<dbReference type="GO" id="GO:0043200">
    <property type="term" value="P:response to amino acid"/>
    <property type="evidence" value="ECO:0007669"/>
    <property type="project" value="TreeGrafter"/>
</dbReference>
<evidence type="ECO:0000256" key="3">
    <source>
        <dbReference type="ARBA" id="ARBA00023163"/>
    </source>
</evidence>
<dbReference type="SUPFAM" id="SSF54909">
    <property type="entry name" value="Dimeric alpha+beta barrel"/>
    <property type="match status" value="1"/>
</dbReference>
<dbReference type="InterPro" id="IPR019888">
    <property type="entry name" value="Tscrpt_reg_AsnC-like"/>
</dbReference>
<dbReference type="KEGG" id="pais:PFX98_12130"/>
<accession>A0AA95NH50</accession>
<keyword evidence="3" id="KW-0804">Transcription</keyword>
<keyword evidence="6" id="KW-1185">Reference proteome</keyword>
<evidence type="ECO:0000313" key="5">
    <source>
        <dbReference type="EMBL" id="WIT14334.1"/>
    </source>
</evidence>
<dbReference type="InterPro" id="IPR019885">
    <property type="entry name" value="Tscrpt_reg_HTH_AsnC-type_CS"/>
</dbReference>
<dbReference type="Gene3D" id="3.30.70.920">
    <property type="match status" value="1"/>
</dbReference>
<dbReference type="InterPro" id="IPR036388">
    <property type="entry name" value="WH-like_DNA-bd_sf"/>
</dbReference>
<dbReference type="RefSeq" id="WP_285235463.1">
    <property type="nucleotide sequence ID" value="NZ_CP116346.1"/>
</dbReference>
<dbReference type="SUPFAM" id="SSF46785">
    <property type="entry name" value="Winged helix' DNA-binding domain"/>
    <property type="match status" value="1"/>
</dbReference>
<feature type="domain" description="HTH asnC-type" evidence="4">
    <location>
        <begin position="5"/>
        <end position="66"/>
    </location>
</feature>
<dbReference type="Gene3D" id="1.10.10.10">
    <property type="entry name" value="Winged helix-like DNA-binding domain superfamily/Winged helix DNA-binding domain"/>
    <property type="match status" value="1"/>
</dbReference>
<dbReference type="PROSITE" id="PS50956">
    <property type="entry name" value="HTH_ASNC_2"/>
    <property type="match status" value="1"/>
</dbReference>
<dbReference type="InterPro" id="IPR000485">
    <property type="entry name" value="AsnC-type_HTH_dom"/>
</dbReference>
<reference evidence="5" key="1">
    <citation type="submission" date="2023-01" db="EMBL/GenBank/DDBJ databases">
        <title>Whole genome sequence of Paucibacter sp. S2-9 isolated from pond sediment.</title>
        <authorList>
            <person name="Jung J.Y."/>
        </authorList>
    </citation>
    <scope>NUCLEOTIDE SEQUENCE</scope>
    <source>
        <strain evidence="5">S2-9</strain>
    </source>
</reference>
<evidence type="ECO:0000256" key="1">
    <source>
        <dbReference type="ARBA" id="ARBA00023015"/>
    </source>
</evidence>
<name>A0AA95NH50_9BURK</name>
<dbReference type="PANTHER" id="PTHR30154">
    <property type="entry name" value="LEUCINE-RESPONSIVE REGULATORY PROTEIN"/>
    <property type="match status" value="1"/>
</dbReference>
<dbReference type="SMART" id="SM00344">
    <property type="entry name" value="HTH_ASNC"/>
    <property type="match status" value="1"/>
</dbReference>